<keyword evidence="2" id="KW-1185">Reference proteome</keyword>
<evidence type="ECO:0000313" key="1">
    <source>
        <dbReference type="EnsemblMetazoa" id="GAUT039372-PA"/>
    </source>
</evidence>
<accession>A0A1A9VJG3</accession>
<dbReference type="VEuPathDB" id="VectorBase:GAUT039372"/>
<dbReference type="EnsemblMetazoa" id="GAUT039372-RA">
    <property type="protein sequence ID" value="GAUT039372-PA"/>
    <property type="gene ID" value="GAUT039372"/>
</dbReference>
<protein>
    <submittedName>
        <fullName evidence="1">Uncharacterized protein</fullName>
    </submittedName>
</protein>
<sequence>MEIFFLSLDINYILRVLPAKRNLLMEANAKRGLNKCQHCQQLIMMNKTNCLLKNILESMESHLSKIDDLDSKLFSIPIYVLLPSDWDRMKENTELDEEEQKEKVQELKQEFPQNSLMLTSLKLGKTKYDALKDICEDEMAAQLRQQNFM</sequence>
<dbReference type="AlphaFoldDB" id="A0A1A9VJG3"/>
<dbReference type="Proteomes" id="UP000078200">
    <property type="component" value="Unassembled WGS sequence"/>
</dbReference>
<name>A0A1A9VJG3_GLOAU</name>
<reference evidence="1" key="1">
    <citation type="submission" date="2020-05" db="UniProtKB">
        <authorList>
            <consortium name="EnsemblMetazoa"/>
        </authorList>
    </citation>
    <scope>IDENTIFICATION</scope>
    <source>
        <strain evidence="1">TTRI</strain>
    </source>
</reference>
<dbReference type="STRING" id="7395.A0A1A9VJG3"/>
<proteinExistence type="predicted"/>
<evidence type="ECO:0000313" key="2">
    <source>
        <dbReference type="Proteomes" id="UP000078200"/>
    </source>
</evidence>
<organism evidence="1 2">
    <name type="scientific">Glossina austeni</name>
    <name type="common">Savannah tsetse fly</name>
    <dbReference type="NCBI Taxonomy" id="7395"/>
    <lineage>
        <taxon>Eukaryota</taxon>
        <taxon>Metazoa</taxon>
        <taxon>Ecdysozoa</taxon>
        <taxon>Arthropoda</taxon>
        <taxon>Hexapoda</taxon>
        <taxon>Insecta</taxon>
        <taxon>Pterygota</taxon>
        <taxon>Neoptera</taxon>
        <taxon>Endopterygota</taxon>
        <taxon>Diptera</taxon>
        <taxon>Brachycera</taxon>
        <taxon>Muscomorpha</taxon>
        <taxon>Hippoboscoidea</taxon>
        <taxon>Glossinidae</taxon>
        <taxon>Glossina</taxon>
    </lineage>
</organism>